<reference evidence="2" key="2">
    <citation type="submission" date="2022-01" db="EMBL/GenBank/DDBJ databases">
        <authorList>
            <person name="Yamashiro T."/>
            <person name="Shiraishi A."/>
            <person name="Satake H."/>
            <person name="Nakayama K."/>
        </authorList>
    </citation>
    <scope>NUCLEOTIDE SEQUENCE</scope>
</reference>
<gene>
    <name evidence="2" type="ORF">Tco_0873442</name>
</gene>
<keyword evidence="3" id="KW-1185">Reference proteome</keyword>
<evidence type="ECO:0000313" key="3">
    <source>
        <dbReference type="Proteomes" id="UP001151760"/>
    </source>
</evidence>
<evidence type="ECO:0000256" key="1">
    <source>
        <dbReference type="SAM" id="MobiDB-lite"/>
    </source>
</evidence>
<reference evidence="2" key="1">
    <citation type="journal article" date="2022" name="Int. J. Mol. Sci.">
        <title>Draft Genome of Tanacetum Coccineum: Genomic Comparison of Closely Related Tanacetum-Family Plants.</title>
        <authorList>
            <person name="Yamashiro T."/>
            <person name="Shiraishi A."/>
            <person name="Nakayama K."/>
            <person name="Satake H."/>
        </authorList>
    </citation>
    <scope>NUCLEOTIDE SEQUENCE</scope>
</reference>
<name>A0ABQ5BIS9_9ASTR</name>
<feature type="region of interest" description="Disordered" evidence="1">
    <location>
        <begin position="70"/>
        <end position="92"/>
    </location>
</feature>
<organism evidence="2 3">
    <name type="scientific">Tanacetum coccineum</name>
    <dbReference type="NCBI Taxonomy" id="301880"/>
    <lineage>
        <taxon>Eukaryota</taxon>
        <taxon>Viridiplantae</taxon>
        <taxon>Streptophyta</taxon>
        <taxon>Embryophyta</taxon>
        <taxon>Tracheophyta</taxon>
        <taxon>Spermatophyta</taxon>
        <taxon>Magnoliopsida</taxon>
        <taxon>eudicotyledons</taxon>
        <taxon>Gunneridae</taxon>
        <taxon>Pentapetalae</taxon>
        <taxon>asterids</taxon>
        <taxon>campanulids</taxon>
        <taxon>Asterales</taxon>
        <taxon>Asteraceae</taxon>
        <taxon>Asteroideae</taxon>
        <taxon>Anthemideae</taxon>
        <taxon>Anthemidinae</taxon>
        <taxon>Tanacetum</taxon>
    </lineage>
</organism>
<evidence type="ECO:0000313" key="2">
    <source>
        <dbReference type="EMBL" id="GJT14736.1"/>
    </source>
</evidence>
<protein>
    <submittedName>
        <fullName evidence="2">Uncharacterized protein</fullName>
    </submittedName>
</protein>
<comment type="caution">
    <text evidence="2">The sequence shown here is derived from an EMBL/GenBank/DDBJ whole genome shotgun (WGS) entry which is preliminary data.</text>
</comment>
<proteinExistence type="predicted"/>
<accession>A0ABQ5BIS9</accession>
<dbReference type="EMBL" id="BQNB010013338">
    <property type="protein sequence ID" value="GJT14736.1"/>
    <property type="molecule type" value="Genomic_DNA"/>
</dbReference>
<dbReference type="Proteomes" id="UP001151760">
    <property type="component" value="Unassembled WGS sequence"/>
</dbReference>
<sequence>MTIFLDISRRARDMYHNLQDDDIMKNIFNSGRHKNKVGMKIPDWMITIDMKQTEHYRMYTEVFRIDVPLTQSQPTESTHRTHRTTSAPRSPNLDKEVAELSALSRSTVIHLRLPERRSTRLTPPAPVPTVDKADEMILQDTLQHLASEEIEKMVDGQENIVDDSSIPRNDEPKILGTRIEPRSNKESLKVEITKDKEVEITKDKEVKITKETPVVEITNVVIPVNVNDDDEGITDETKPTRFKRYKSFFHVLQGCYGYLFAHLRARFMPRKSFDTLADNLHDVMVETLPTMVDKHIKEQVMKQVPEQVQNQVPVYVAEGLILERRKAKEETKRLIAKAILRERGNIQAQILTHIKNAISNVIPSQVDASVHQQYQLYLAMKVDPQLQQQDIAIWLALQMKFERNTKGNPRPAARYFWSLDIFPAIIFNDDEVEERTSDGEYTDYKNLNKNDIEDIYLLIMNGKIPDYADTRLLWSLSVFIISSVSMGKSA</sequence>